<evidence type="ECO:0000256" key="1">
    <source>
        <dbReference type="ARBA" id="ARBA00022723"/>
    </source>
</evidence>
<dbReference type="SUPFAM" id="SSF57850">
    <property type="entry name" value="RING/U-box"/>
    <property type="match status" value="1"/>
</dbReference>
<name>A0AAP0IZ12_9MAGN</name>
<dbReference type="GO" id="GO:0005768">
    <property type="term" value="C:endosome"/>
    <property type="evidence" value="ECO:0007669"/>
    <property type="project" value="TreeGrafter"/>
</dbReference>
<evidence type="ECO:0000256" key="4">
    <source>
        <dbReference type="PROSITE-ProRule" id="PRU00175"/>
    </source>
</evidence>
<feature type="transmembrane region" description="Helical" evidence="6">
    <location>
        <begin position="84"/>
        <end position="108"/>
    </location>
</feature>
<dbReference type="InterPro" id="IPR001841">
    <property type="entry name" value="Znf_RING"/>
</dbReference>
<evidence type="ECO:0000313" key="8">
    <source>
        <dbReference type="EMBL" id="KAK9124497.1"/>
    </source>
</evidence>
<evidence type="ECO:0000256" key="3">
    <source>
        <dbReference type="ARBA" id="ARBA00022833"/>
    </source>
</evidence>
<dbReference type="Pfam" id="PF16040">
    <property type="entry name" value="APD1-4_N"/>
    <property type="match status" value="1"/>
</dbReference>
<gene>
    <name evidence="8" type="ORF">Sjap_014099</name>
</gene>
<evidence type="ECO:0000256" key="5">
    <source>
        <dbReference type="SAM" id="MobiDB-lite"/>
    </source>
</evidence>
<dbReference type="InterPro" id="IPR032010">
    <property type="entry name" value="APD1-4_M"/>
</dbReference>
<keyword evidence="1" id="KW-0479">Metal-binding</keyword>
<evidence type="ECO:0000313" key="9">
    <source>
        <dbReference type="Proteomes" id="UP001417504"/>
    </source>
</evidence>
<keyword evidence="9" id="KW-1185">Reference proteome</keyword>
<evidence type="ECO:0000256" key="2">
    <source>
        <dbReference type="ARBA" id="ARBA00022771"/>
    </source>
</evidence>
<feature type="compositionally biased region" description="Polar residues" evidence="5">
    <location>
        <begin position="1"/>
        <end position="20"/>
    </location>
</feature>
<feature type="region of interest" description="Disordered" evidence="5">
    <location>
        <begin position="1"/>
        <end position="53"/>
    </location>
</feature>
<dbReference type="GO" id="GO:0009705">
    <property type="term" value="C:plant-type vacuole membrane"/>
    <property type="evidence" value="ECO:0007669"/>
    <property type="project" value="TreeGrafter"/>
</dbReference>
<keyword evidence="6" id="KW-0812">Transmembrane</keyword>
<keyword evidence="2 4" id="KW-0863">Zinc-finger</keyword>
<organism evidence="8 9">
    <name type="scientific">Stephania japonica</name>
    <dbReference type="NCBI Taxonomy" id="461633"/>
    <lineage>
        <taxon>Eukaryota</taxon>
        <taxon>Viridiplantae</taxon>
        <taxon>Streptophyta</taxon>
        <taxon>Embryophyta</taxon>
        <taxon>Tracheophyta</taxon>
        <taxon>Spermatophyta</taxon>
        <taxon>Magnoliopsida</taxon>
        <taxon>Ranunculales</taxon>
        <taxon>Menispermaceae</taxon>
        <taxon>Menispermoideae</taxon>
        <taxon>Cissampelideae</taxon>
        <taxon>Stephania</taxon>
    </lineage>
</organism>
<comment type="caution">
    <text evidence="8">The sequence shown here is derived from an EMBL/GenBank/DDBJ whole genome shotgun (WGS) entry which is preliminary data.</text>
</comment>
<evidence type="ECO:0000259" key="7">
    <source>
        <dbReference type="PROSITE" id="PS50089"/>
    </source>
</evidence>
<dbReference type="GO" id="GO:0008270">
    <property type="term" value="F:zinc ion binding"/>
    <property type="evidence" value="ECO:0007669"/>
    <property type="project" value="UniProtKB-KW"/>
</dbReference>
<feature type="domain" description="RING-type" evidence="7">
    <location>
        <begin position="415"/>
        <end position="454"/>
    </location>
</feature>
<dbReference type="GO" id="GO:0016567">
    <property type="term" value="P:protein ubiquitination"/>
    <property type="evidence" value="ECO:0007669"/>
    <property type="project" value="TreeGrafter"/>
</dbReference>
<reference evidence="8 9" key="1">
    <citation type="submission" date="2024-01" db="EMBL/GenBank/DDBJ databases">
        <title>Genome assemblies of Stephania.</title>
        <authorList>
            <person name="Yang L."/>
        </authorList>
    </citation>
    <scope>NUCLEOTIDE SEQUENCE [LARGE SCALE GENOMIC DNA]</scope>
    <source>
        <strain evidence="8">QJT</strain>
        <tissue evidence="8">Leaf</tissue>
    </source>
</reference>
<dbReference type="GO" id="GO:0061630">
    <property type="term" value="F:ubiquitin protein ligase activity"/>
    <property type="evidence" value="ECO:0007669"/>
    <property type="project" value="TreeGrafter"/>
</dbReference>
<dbReference type="PANTHER" id="PTHR46858">
    <property type="entry name" value="OS05G0521000 PROTEIN"/>
    <property type="match status" value="1"/>
</dbReference>
<dbReference type="Pfam" id="PF16041">
    <property type="entry name" value="APD1-4_M"/>
    <property type="match status" value="1"/>
</dbReference>
<dbReference type="EMBL" id="JBBNAE010000005">
    <property type="protein sequence ID" value="KAK9124497.1"/>
    <property type="molecule type" value="Genomic_DNA"/>
</dbReference>
<dbReference type="AlphaFoldDB" id="A0AAP0IZ12"/>
<dbReference type="Pfam" id="PF13920">
    <property type="entry name" value="zf-C3HC4_3"/>
    <property type="match status" value="1"/>
</dbReference>
<keyword evidence="6" id="KW-1133">Transmembrane helix</keyword>
<feature type="compositionally biased region" description="Basic and acidic residues" evidence="5">
    <location>
        <begin position="38"/>
        <end position="50"/>
    </location>
</feature>
<dbReference type="InterPro" id="IPR032008">
    <property type="entry name" value="APD1-4_N"/>
</dbReference>
<dbReference type="PANTHER" id="PTHR46858:SF5">
    <property type="entry name" value="E3 UBIQUITIN-PROTEIN LIGASE APD1-RELATED"/>
    <property type="match status" value="1"/>
</dbReference>
<dbReference type="InterPro" id="IPR013083">
    <property type="entry name" value="Znf_RING/FYVE/PHD"/>
</dbReference>
<accession>A0AAP0IZ12</accession>
<feature type="compositionally biased region" description="Low complexity" evidence="5">
    <location>
        <begin position="27"/>
        <end position="36"/>
    </location>
</feature>
<dbReference type="Proteomes" id="UP001417504">
    <property type="component" value="Unassembled WGS sequence"/>
</dbReference>
<dbReference type="PROSITE" id="PS50089">
    <property type="entry name" value="ZF_RING_2"/>
    <property type="match status" value="1"/>
</dbReference>
<protein>
    <recommendedName>
        <fullName evidence="7">RING-type domain-containing protein</fullName>
    </recommendedName>
</protein>
<sequence length="466" mass="51098">MEVQDRNTAPPSITSSSNTVRVLGEPSSSSASLSSATQEERNPNQNERGRVQNQSWTRSVSFGPHLAIQAAGSLDPGCDDWSCVMMILTFCCLGVVTLILGVFGAATWKLGPNCSRLIPLNSFFVDKIEVQALSNATPRVMLYGFHKLPLLQVKTNWSETHAVSLHSDSRQKWTYFLNGGSELNVSYDTGSFPLILVIAQGVESLARWSEDPSDPNLTLKWKFIHGSGIVQQKIVEPSDYYVAVGNLNLEDVKVRVDIGVQALRYNTSNAFYNCSLVHGFCSLKLPFLQPTYAVLTSSGPDQGTTNGDLLVQVSENPRWVIYLIGSVAIACLLFLIFKICMSCQFTVRDGNSIGTGETVSARAPLLARKDDELSCSGCSYDSVSHDDEDLEEWLARASQTKPDKDAEITNPQSVCAICFDGPRDCFFLPCGHCVSCFSCGMRIVEEAGTCPVCRRKMKKVRKIIAV</sequence>
<evidence type="ECO:0000256" key="6">
    <source>
        <dbReference type="SAM" id="Phobius"/>
    </source>
</evidence>
<proteinExistence type="predicted"/>
<keyword evidence="3" id="KW-0862">Zinc</keyword>
<dbReference type="Gene3D" id="3.30.40.10">
    <property type="entry name" value="Zinc/RING finger domain, C3HC4 (zinc finger)"/>
    <property type="match status" value="1"/>
</dbReference>
<feature type="transmembrane region" description="Helical" evidence="6">
    <location>
        <begin position="319"/>
        <end position="337"/>
    </location>
</feature>
<keyword evidence="6" id="KW-0472">Membrane</keyword>